<evidence type="ECO:0000256" key="6">
    <source>
        <dbReference type="SAM" id="Phobius"/>
    </source>
</evidence>
<dbReference type="InterPro" id="IPR000719">
    <property type="entry name" value="Prot_kinase_dom"/>
</dbReference>
<feature type="region of interest" description="Disordered" evidence="5">
    <location>
        <begin position="479"/>
        <end position="608"/>
    </location>
</feature>
<keyword evidence="4" id="KW-0067">ATP-binding</keyword>
<evidence type="ECO:0000256" key="3">
    <source>
        <dbReference type="ARBA" id="ARBA00022777"/>
    </source>
</evidence>
<organism evidence="8 9">
    <name type="scientific">Isoptericola jiangsuensis</name>
    <dbReference type="NCBI Taxonomy" id="548579"/>
    <lineage>
        <taxon>Bacteria</taxon>
        <taxon>Bacillati</taxon>
        <taxon>Actinomycetota</taxon>
        <taxon>Actinomycetes</taxon>
        <taxon>Micrococcales</taxon>
        <taxon>Promicromonosporaceae</taxon>
        <taxon>Isoptericola</taxon>
    </lineage>
</organism>
<feature type="compositionally biased region" description="Low complexity" evidence="5">
    <location>
        <begin position="498"/>
        <end position="526"/>
    </location>
</feature>
<dbReference type="Gene3D" id="1.10.510.10">
    <property type="entry name" value="Transferase(Phosphotransferase) domain 1"/>
    <property type="match status" value="1"/>
</dbReference>
<dbReference type="Proteomes" id="UP000224130">
    <property type="component" value="Unassembled WGS sequence"/>
</dbReference>
<dbReference type="OrthoDB" id="9762169at2"/>
<dbReference type="Pfam" id="PF00069">
    <property type="entry name" value="Pkinase"/>
    <property type="match status" value="1"/>
</dbReference>
<keyword evidence="1" id="KW-0808">Transferase</keyword>
<proteinExistence type="predicted"/>
<dbReference type="PROSITE" id="PS50011">
    <property type="entry name" value="PROTEIN_KINASE_DOM"/>
    <property type="match status" value="1"/>
</dbReference>
<dbReference type="SUPFAM" id="SSF56112">
    <property type="entry name" value="Protein kinase-like (PK-like)"/>
    <property type="match status" value="1"/>
</dbReference>
<evidence type="ECO:0000313" key="9">
    <source>
        <dbReference type="Proteomes" id="UP000224130"/>
    </source>
</evidence>
<evidence type="ECO:0000259" key="7">
    <source>
        <dbReference type="PROSITE" id="PS50011"/>
    </source>
</evidence>
<keyword evidence="3 8" id="KW-0418">Kinase</keyword>
<feature type="compositionally biased region" description="Pro residues" evidence="5">
    <location>
        <begin position="485"/>
        <end position="497"/>
    </location>
</feature>
<dbReference type="PANTHER" id="PTHR43289:SF34">
    <property type="entry name" value="SERINE_THREONINE-PROTEIN KINASE YBDM-RELATED"/>
    <property type="match status" value="1"/>
</dbReference>
<keyword evidence="6" id="KW-0812">Transmembrane</keyword>
<accession>A0A2A9EYC0</accession>
<feature type="transmembrane region" description="Helical" evidence="6">
    <location>
        <begin position="457"/>
        <end position="476"/>
    </location>
</feature>
<dbReference type="AlphaFoldDB" id="A0A2A9EYC0"/>
<evidence type="ECO:0000256" key="1">
    <source>
        <dbReference type="ARBA" id="ARBA00022679"/>
    </source>
</evidence>
<keyword evidence="6" id="KW-0472">Membrane</keyword>
<feature type="domain" description="Protein kinase" evidence="7">
    <location>
        <begin position="24"/>
        <end position="318"/>
    </location>
</feature>
<feature type="transmembrane region" description="Helical" evidence="6">
    <location>
        <begin position="357"/>
        <end position="377"/>
    </location>
</feature>
<comment type="caution">
    <text evidence="8">The sequence shown here is derived from an EMBL/GenBank/DDBJ whole genome shotgun (WGS) entry which is preliminary data.</text>
</comment>
<keyword evidence="2" id="KW-0547">Nucleotide-binding</keyword>
<reference evidence="8 9" key="1">
    <citation type="submission" date="2017-10" db="EMBL/GenBank/DDBJ databases">
        <title>Sequencing the genomes of 1000 actinobacteria strains.</title>
        <authorList>
            <person name="Klenk H.-P."/>
        </authorList>
    </citation>
    <scope>NUCLEOTIDE SEQUENCE [LARGE SCALE GENOMIC DNA]</scope>
    <source>
        <strain evidence="8 9">DSM 21863</strain>
    </source>
</reference>
<name>A0A2A9EYC0_9MICO</name>
<evidence type="ECO:0000313" key="8">
    <source>
        <dbReference type="EMBL" id="PFG43556.1"/>
    </source>
</evidence>
<feature type="region of interest" description="Disordered" evidence="5">
    <location>
        <begin position="48"/>
        <end position="74"/>
    </location>
</feature>
<feature type="compositionally biased region" description="Low complexity" evidence="5">
    <location>
        <begin position="58"/>
        <end position="74"/>
    </location>
</feature>
<dbReference type="EMBL" id="PDJJ01000001">
    <property type="protein sequence ID" value="PFG43556.1"/>
    <property type="molecule type" value="Genomic_DNA"/>
</dbReference>
<evidence type="ECO:0000256" key="2">
    <source>
        <dbReference type="ARBA" id="ARBA00022741"/>
    </source>
</evidence>
<dbReference type="RefSeq" id="WP_098463898.1">
    <property type="nucleotide sequence ID" value="NZ_PDJJ01000001.1"/>
</dbReference>
<feature type="compositionally biased region" description="Low complexity" evidence="5">
    <location>
        <begin position="548"/>
        <end position="563"/>
    </location>
</feature>
<dbReference type="Gene3D" id="3.30.200.20">
    <property type="entry name" value="Phosphorylase Kinase, domain 1"/>
    <property type="match status" value="1"/>
</dbReference>
<sequence length="608" mass="60615">MSAATPPDQPEQLAAGHVVIGGRYVLGDILGTGGTYTVYEASRLAPDADAPDVDAADPDAAAGDEPTPADGGAADEAPLLVKVLHPHLVDDSMARAALAREIAASEQVDHPGVVKVLDSGEDEVAGATVPWILTRRLPGPLLSDLAAGTGLAWPTALAVVAGLLDALAAVHTAGLVHRDVGPRNVVVDQHDDGTMTVGLLDLGLTAPGGGDGDGELVTGSAAYMSPEQAQGRPLDARSDLYSAGALAYFALTGHAPYERATPSDVLRAHVEAPVPAPSARRAAVPTSVDRFVARAMAKNPARRFATAGAMLSSLTPLLGVGAASATTLTPDVPEPTLPGEPTQTLDQIAENDPHRTAALGMAAAAAAAGAVAAAAATGDQAELQRTRQLGAVPAEGAAAATAPLDSPVSDEAAATAVGATAVGATVAGAAAGATLPDGADGADGTPGRGRLSRRSRILLVVLAVLVAAAATAAVFWPRQDVDDTPPVPPATHSPSPTPSRSTSPTPTVAPVEPTTPTTRPTETATPSPSPTPSETPSPTASPTPSPTPTETSEPTSTPTPTRTAEPEPTPTDTETAEPEPTPTDTETTEPQPSPSSGDASGEDPGTTP</sequence>
<keyword evidence="6" id="KW-1133">Transmembrane helix</keyword>
<protein>
    <submittedName>
        <fullName evidence="8">Serine/threonine-protein kinase</fullName>
    </submittedName>
</protein>
<dbReference type="PANTHER" id="PTHR43289">
    <property type="entry name" value="MITOGEN-ACTIVATED PROTEIN KINASE KINASE KINASE 20-RELATED"/>
    <property type="match status" value="1"/>
</dbReference>
<evidence type="ECO:0000256" key="5">
    <source>
        <dbReference type="SAM" id="MobiDB-lite"/>
    </source>
</evidence>
<dbReference type="CDD" id="cd14014">
    <property type="entry name" value="STKc_PknB_like"/>
    <property type="match status" value="1"/>
</dbReference>
<gene>
    <name evidence="8" type="ORF">ATJ88_2255</name>
</gene>
<keyword evidence="9" id="KW-1185">Reference proteome</keyword>
<feature type="compositionally biased region" description="Pro residues" evidence="5">
    <location>
        <begin position="527"/>
        <end position="547"/>
    </location>
</feature>
<dbReference type="InterPro" id="IPR011009">
    <property type="entry name" value="Kinase-like_dom_sf"/>
</dbReference>
<dbReference type="GO" id="GO:0004674">
    <property type="term" value="F:protein serine/threonine kinase activity"/>
    <property type="evidence" value="ECO:0007669"/>
    <property type="project" value="TreeGrafter"/>
</dbReference>
<dbReference type="GO" id="GO:0005524">
    <property type="term" value="F:ATP binding"/>
    <property type="evidence" value="ECO:0007669"/>
    <property type="project" value="UniProtKB-KW"/>
</dbReference>
<evidence type="ECO:0000256" key="4">
    <source>
        <dbReference type="ARBA" id="ARBA00022840"/>
    </source>
</evidence>
<feature type="compositionally biased region" description="Low complexity" evidence="5">
    <location>
        <begin position="582"/>
        <end position="596"/>
    </location>
</feature>